<accession>A0A9Q3BB64</accession>
<name>A0A9Q3BB64_9BASI</name>
<dbReference type="EMBL" id="AVOT02000268">
    <property type="protein sequence ID" value="MBW0462049.1"/>
    <property type="molecule type" value="Genomic_DNA"/>
</dbReference>
<sequence length="96" mass="10920">MPIKHSPPARQARSWARGQAVLTPRQRTPLDRTPAVPQLMAQLDRGVIMQGEAPSRKIRLISRSSWHFSRNFKDHSQRSWKGLCRGGEEFCGRGSI</sequence>
<feature type="region of interest" description="Disordered" evidence="1">
    <location>
        <begin position="1"/>
        <end position="32"/>
    </location>
</feature>
<dbReference type="AlphaFoldDB" id="A0A9Q3BB64"/>
<proteinExistence type="predicted"/>
<gene>
    <name evidence="2" type="ORF">O181_001764</name>
</gene>
<comment type="caution">
    <text evidence="2">The sequence shown here is derived from an EMBL/GenBank/DDBJ whole genome shotgun (WGS) entry which is preliminary data.</text>
</comment>
<evidence type="ECO:0000313" key="2">
    <source>
        <dbReference type="EMBL" id="MBW0462049.1"/>
    </source>
</evidence>
<evidence type="ECO:0000256" key="1">
    <source>
        <dbReference type="SAM" id="MobiDB-lite"/>
    </source>
</evidence>
<dbReference type="Proteomes" id="UP000765509">
    <property type="component" value="Unassembled WGS sequence"/>
</dbReference>
<reference evidence="2" key="1">
    <citation type="submission" date="2021-03" db="EMBL/GenBank/DDBJ databases">
        <title>Draft genome sequence of rust myrtle Austropuccinia psidii MF-1, a brazilian biotype.</title>
        <authorList>
            <person name="Quecine M.C."/>
            <person name="Pachon D.M.R."/>
            <person name="Bonatelli M.L."/>
            <person name="Correr F.H."/>
            <person name="Franceschini L.M."/>
            <person name="Leite T.F."/>
            <person name="Margarido G.R.A."/>
            <person name="Almeida C.A."/>
            <person name="Ferrarezi J.A."/>
            <person name="Labate C.A."/>
        </authorList>
    </citation>
    <scope>NUCLEOTIDE SEQUENCE</scope>
    <source>
        <strain evidence="2">MF-1</strain>
    </source>
</reference>
<keyword evidence="3" id="KW-1185">Reference proteome</keyword>
<protein>
    <submittedName>
        <fullName evidence="2">Uncharacterized protein</fullName>
    </submittedName>
</protein>
<evidence type="ECO:0000313" key="3">
    <source>
        <dbReference type="Proteomes" id="UP000765509"/>
    </source>
</evidence>
<organism evidence="2 3">
    <name type="scientific">Austropuccinia psidii MF-1</name>
    <dbReference type="NCBI Taxonomy" id="1389203"/>
    <lineage>
        <taxon>Eukaryota</taxon>
        <taxon>Fungi</taxon>
        <taxon>Dikarya</taxon>
        <taxon>Basidiomycota</taxon>
        <taxon>Pucciniomycotina</taxon>
        <taxon>Pucciniomycetes</taxon>
        <taxon>Pucciniales</taxon>
        <taxon>Sphaerophragmiaceae</taxon>
        <taxon>Austropuccinia</taxon>
    </lineage>
</organism>